<dbReference type="PROSITE" id="PS50110">
    <property type="entry name" value="RESPONSE_REGULATORY"/>
    <property type="match status" value="1"/>
</dbReference>
<dbReference type="PROSITE" id="PS50043">
    <property type="entry name" value="HTH_LUXR_2"/>
    <property type="match status" value="1"/>
</dbReference>
<dbReference type="EMBL" id="BAABRU010000009">
    <property type="protein sequence ID" value="GAA5528991.1"/>
    <property type="molecule type" value="Genomic_DNA"/>
</dbReference>
<dbReference type="InterPro" id="IPR016032">
    <property type="entry name" value="Sig_transdc_resp-reg_C-effctor"/>
</dbReference>
<dbReference type="SMART" id="SM00448">
    <property type="entry name" value="REC"/>
    <property type="match status" value="1"/>
</dbReference>
<dbReference type="CDD" id="cd06170">
    <property type="entry name" value="LuxR_C_like"/>
    <property type="match status" value="1"/>
</dbReference>
<dbReference type="InterPro" id="IPR058245">
    <property type="entry name" value="NreC/VraR/RcsB-like_REC"/>
</dbReference>
<dbReference type="InterPro" id="IPR039420">
    <property type="entry name" value="WalR-like"/>
</dbReference>
<gene>
    <name evidence="6" type="primary">lnrK_2</name>
    <name evidence="6" type="ORF">Hgul01_02794</name>
</gene>
<evidence type="ECO:0000256" key="3">
    <source>
        <dbReference type="PROSITE-ProRule" id="PRU00169"/>
    </source>
</evidence>
<dbReference type="PANTHER" id="PTHR43214">
    <property type="entry name" value="TWO-COMPONENT RESPONSE REGULATOR"/>
    <property type="match status" value="1"/>
</dbReference>
<dbReference type="InterPro" id="IPR001789">
    <property type="entry name" value="Sig_transdc_resp-reg_receiver"/>
</dbReference>
<feature type="modified residue" description="4-aspartylphosphate" evidence="3">
    <location>
        <position position="54"/>
    </location>
</feature>
<dbReference type="Pfam" id="PF00196">
    <property type="entry name" value="GerE"/>
    <property type="match status" value="1"/>
</dbReference>
<dbReference type="CDD" id="cd17535">
    <property type="entry name" value="REC_NarL-like"/>
    <property type="match status" value="1"/>
</dbReference>
<dbReference type="PROSITE" id="PS00622">
    <property type="entry name" value="HTH_LUXR_1"/>
    <property type="match status" value="1"/>
</dbReference>
<keyword evidence="1 3" id="KW-0597">Phosphoprotein</keyword>
<dbReference type="SUPFAM" id="SSF46894">
    <property type="entry name" value="C-terminal effector domain of the bipartite response regulators"/>
    <property type="match status" value="1"/>
</dbReference>
<dbReference type="SMART" id="SM00421">
    <property type="entry name" value="HTH_LUXR"/>
    <property type="match status" value="1"/>
</dbReference>
<dbReference type="PRINTS" id="PR00038">
    <property type="entry name" value="HTHLUXR"/>
</dbReference>
<evidence type="ECO:0000259" key="4">
    <source>
        <dbReference type="PROSITE" id="PS50043"/>
    </source>
</evidence>
<protein>
    <submittedName>
        <fullName evidence="6">Transcriptional regulatory protein LnrK</fullName>
    </submittedName>
</protein>
<evidence type="ECO:0000259" key="5">
    <source>
        <dbReference type="PROSITE" id="PS50110"/>
    </source>
</evidence>
<dbReference type="InterPro" id="IPR000792">
    <property type="entry name" value="Tscrpt_reg_LuxR_C"/>
</dbReference>
<dbReference type="Proteomes" id="UP001428290">
    <property type="component" value="Unassembled WGS sequence"/>
</dbReference>
<dbReference type="PANTHER" id="PTHR43214:SF43">
    <property type="entry name" value="TWO-COMPONENT RESPONSE REGULATOR"/>
    <property type="match status" value="1"/>
</dbReference>
<dbReference type="Pfam" id="PF00072">
    <property type="entry name" value="Response_reg"/>
    <property type="match status" value="1"/>
</dbReference>
<comment type="caution">
    <text evidence="6">The sequence shown here is derived from an EMBL/GenBank/DDBJ whole genome shotgun (WGS) entry which is preliminary data.</text>
</comment>
<dbReference type="RefSeq" id="WP_345722611.1">
    <property type="nucleotide sequence ID" value="NZ_BAABRU010000009.1"/>
</dbReference>
<evidence type="ECO:0000313" key="6">
    <source>
        <dbReference type="EMBL" id="GAA5528991.1"/>
    </source>
</evidence>
<dbReference type="Gene3D" id="3.40.50.2300">
    <property type="match status" value="1"/>
</dbReference>
<dbReference type="InterPro" id="IPR011006">
    <property type="entry name" value="CheY-like_superfamily"/>
</dbReference>
<keyword evidence="2" id="KW-0238">DNA-binding</keyword>
<dbReference type="SUPFAM" id="SSF52172">
    <property type="entry name" value="CheY-like"/>
    <property type="match status" value="1"/>
</dbReference>
<feature type="domain" description="HTH luxR-type" evidence="4">
    <location>
        <begin position="139"/>
        <end position="204"/>
    </location>
</feature>
<evidence type="ECO:0000256" key="2">
    <source>
        <dbReference type="ARBA" id="ARBA00023125"/>
    </source>
</evidence>
<organism evidence="6 7">
    <name type="scientific">Herpetosiphon gulosus</name>
    <dbReference type="NCBI Taxonomy" id="1973496"/>
    <lineage>
        <taxon>Bacteria</taxon>
        <taxon>Bacillati</taxon>
        <taxon>Chloroflexota</taxon>
        <taxon>Chloroflexia</taxon>
        <taxon>Herpetosiphonales</taxon>
        <taxon>Herpetosiphonaceae</taxon>
        <taxon>Herpetosiphon</taxon>
    </lineage>
</organism>
<feature type="domain" description="Response regulatory" evidence="5">
    <location>
        <begin position="3"/>
        <end position="119"/>
    </location>
</feature>
<keyword evidence="7" id="KW-1185">Reference proteome</keyword>
<evidence type="ECO:0000256" key="1">
    <source>
        <dbReference type="ARBA" id="ARBA00022553"/>
    </source>
</evidence>
<accession>A0ABP9X0N9</accession>
<proteinExistence type="predicted"/>
<reference evidence="6 7" key="1">
    <citation type="submission" date="2024-02" db="EMBL/GenBank/DDBJ databases">
        <title>Herpetosiphon gulosus NBRC 112829.</title>
        <authorList>
            <person name="Ichikawa N."/>
            <person name="Katano-Makiyama Y."/>
            <person name="Hidaka K."/>
        </authorList>
    </citation>
    <scope>NUCLEOTIDE SEQUENCE [LARGE SCALE GENOMIC DNA]</scope>
    <source>
        <strain evidence="6 7">NBRC 112829</strain>
    </source>
</reference>
<evidence type="ECO:0000313" key="7">
    <source>
        <dbReference type="Proteomes" id="UP001428290"/>
    </source>
</evidence>
<sequence>MIRVLVVDDHPVVRHGLMAMLGWEQDFEPVGDAANGRQAVNVIEQQQPDVVLLDLRLPHLSGIEVMRHTRASAPNTRFLVLTTYDTDEYIGPALHAGAAGYLLKDASPEEVFRAIRSIHEGGAALQSGIAARVLKRLATEPAEDELSQRELDVLQLLVRGESNKAIALKLNISENTIKSHVSHIFSKLDVRSRAEAVAVALQRGLVK</sequence>
<name>A0ABP9X0N9_9CHLR</name>